<feature type="region of interest" description="Disordered" evidence="1">
    <location>
        <begin position="172"/>
        <end position="237"/>
    </location>
</feature>
<sequence length="237" mass="24798">MDGRLAETGERGALPAWVTAADPRRRLHRAAPDHPRRCTRRLALRGPLGQAGVLIALSRREGAYAPTTRQRLVREAADVAGLAQARLAGEGASREARQLVERRERLDATPIATGDVLLQVRSEAALLHETCQRLSGRALFTAVWPGCPIPPPTGSASWPPPGRVPNPCSSCPWPSPAARPGPASPPVPGGQVAFSWTMTSGRPGRWGPGRCSSTGGSGGRARPCRCGAAAGPGELSA</sequence>
<keyword evidence="3" id="KW-1185">Reference proteome</keyword>
<gene>
    <name evidence="2" type="ORF">R50_1113</name>
</gene>
<feature type="compositionally biased region" description="Pro residues" evidence="1">
    <location>
        <begin position="173"/>
        <end position="188"/>
    </location>
</feature>
<organism evidence="2 3">
    <name type="scientific">Candidatus Hydrogenisulfobacillus filiaventi</name>
    <dbReference type="NCBI Taxonomy" id="2707344"/>
    <lineage>
        <taxon>Bacteria</taxon>
        <taxon>Bacillati</taxon>
        <taxon>Bacillota</taxon>
        <taxon>Clostridia</taxon>
        <taxon>Eubacteriales</taxon>
        <taxon>Clostridiales Family XVII. Incertae Sedis</taxon>
        <taxon>Candidatus Hydrogenisulfobacillus</taxon>
    </lineage>
</organism>
<reference evidence="2 3" key="1">
    <citation type="submission" date="2020-02" db="EMBL/GenBank/DDBJ databases">
        <authorList>
            <person name="Hogendoorn C."/>
        </authorList>
    </citation>
    <scope>NUCLEOTIDE SEQUENCE [LARGE SCALE GENOMIC DNA]</scope>
    <source>
        <strain evidence="2">R501</strain>
    </source>
</reference>
<evidence type="ECO:0000313" key="2">
    <source>
        <dbReference type="EMBL" id="CAB1128619.1"/>
    </source>
</evidence>
<feature type="compositionally biased region" description="Low complexity" evidence="1">
    <location>
        <begin position="208"/>
        <end position="237"/>
    </location>
</feature>
<proteinExistence type="predicted"/>
<dbReference type="KEGG" id="hfv:R50_1113"/>
<protein>
    <recommendedName>
        <fullName evidence="4">GAF domain-containing protein</fullName>
    </recommendedName>
</protein>
<accession>A0A6F8ZF47</accession>
<dbReference type="AlphaFoldDB" id="A0A6F8ZF47"/>
<dbReference type="Proteomes" id="UP000503399">
    <property type="component" value="Chromosome"/>
</dbReference>
<dbReference type="EMBL" id="LR778114">
    <property type="protein sequence ID" value="CAB1128619.1"/>
    <property type="molecule type" value="Genomic_DNA"/>
</dbReference>
<evidence type="ECO:0000256" key="1">
    <source>
        <dbReference type="SAM" id="MobiDB-lite"/>
    </source>
</evidence>
<evidence type="ECO:0008006" key="4">
    <source>
        <dbReference type="Google" id="ProtNLM"/>
    </source>
</evidence>
<name>A0A6F8ZF47_9FIRM</name>
<evidence type="ECO:0000313" key="3">
    <source>
        <dbReference type="Proteomes" id="UP000503399"/>
    </source>
</evidence>